<sequence>MYFTDLTQTEQKTLRPVLRTRPTVAFVPNHLLDKYSADLPLANCSSPNGGPGYCPAPKWIKADQIKQSPAWSAFHLPGHLLAQSPGVSYLPCSILHYFSLEVFVACTSSYFRFELCSSRLHHTGFCAKLTRNVPWDVDLSGSGATQAADYHRSLRSNKTCEIVRFSWLSSLTVKRVVQPLTPHTLVLWQVGEGEPDSRIINTG</sequence>
<dbReference type="EMBL" id="JAWDGP010001203">
    <property type="protein sequence ID" value="KAK3793621.1"/>
    <property type="molecule type" value="Genomic_DNA"/>
</dbReference>
<accession>A0AAE1E479</accession>
<organism evidence="1 2">
    <name type="scientific">Elysia crispata</name>
    <name type="common">lettuce slug</name>
    <dbReference type="NCBI Taxonomy" id="231223"/>
    <lineage>
        <taxon>Eukaryota</taxon>
        <taxon>Metazoa</taxon>
        <taxon>Spiralia</taxon>
        <taxon>Lophotrochozoa</taxon>
        <taxon>Mollusca</taxon>
        <taxon>Gastropoda</taxon>
        <taxon>Heterobranchia</taxon>
        <taxon>Euthyneura</taxon>
        <taxon>Panpulmonata</taxon>
        <taxon>Sacoglossa</taxon>
        <taxon>Placobranchoidea</taxon>
        <taxon>Plakobranchidae</taxon>
        <taxon>Elysia</taxon>
    </lineage>
</organism>
<comment type="caution">
    <text evidence="1">The sequence shown here is derived from an EMBL/GenBank/DDBJ whole genome shotgun (WGS) entry which is preliminary data.</text>
</comment>
<keyword evidence="2" id="KW-1185">Reference proteome</keyword>
<name>A0AAE1E479_9GAST</name>
<evidence type="ECO:0000313" key="1">
    <source>
        <dbReference type="EMBL" id="KAK3793621.1"/>
    </source>
</evidence>
<proteinExistence type="predicted"/>
<gene>
    <name evidence="1" type="ORF">RRG08_019224</name>
</gene>
<reference evidence="1" key="1">
    <citation type="journal article" date="2023" name="G3 (Bethesda)">
        <title>A reference genome for the long-term kleptoplast-retaining sea slug Elysia crispata morphotype clarki.</title>
        <authorList>
            <person name="Eastman K.E."/>
            <person name="Pendleton A.L."/>
            <person name="Shaikh M.A."/>
            <person name="Suttiyut T."/>
            <person name="Ogas R."/>
            <person name="Tomko P."/>
            <person name="Gavelis G."/>
            <person name="Widhalm J.R."/>
            <person name="Wisecaver J.H."/>
        </authorList>
    </citation>
    <scope>NUCLEOTIDE SEQUENCE</scope>
    <source>
        <strain evidence="1">ECLA1</strain>
    </source>
</reference>
<evidence type="ECO:0000313" key="2">
    <source>
        <dbReference type="Proteomes" id="UP001283361"/>
    </source>
</evidence>
<protein>
    <submittedName>
        <fullName evidence="1">Uncharacterized protein</fullName>
    </submittedName>
</protein>
<dbReference type="AlphaFoldDB" id="A0AAE1E479"/>
<dbReference type="Proteomes" id="UP001283361">
    <property type="component" value="Unassembled WGS sequence"/>
</dbReference>